<comment type="caution">
    <text evidence="1">The sequence shown here is derived from an EMBL/GenBank/DDBJ whole genome shotgun (WGS) entry which is preliminary data.</text>
</comment>
<accession>A0A834SRV1</accession>
<dbReference type="AlphaFoldDB" id="A0A834SRV1"/>
<name>A0A834SRV1_9FABA</name>
<proteinExistence type="predicted"/>
<dbReference type="EMBL" id="JAAIUW010000012">
    <property type="protein sequence ID" value="KAF7807750.1"/>
    <property type="molecule type" value="Genomic_DNA"/>
</dbReference>
<dbReference type="Proteomes" id="UP000634136">
    <property type="component" value="Unassembled WGS sequence"/>
</dbReference>
<evidence type="ECO:0000313" key="2">
    <source>
        <dbReference type="Proteomes" id="UP000634136"/>
    </source>
</evidence>
<protein>
    <submittedName>
        <fullName evidence="1">Uncharacterized protein</fullName>
    </submittedName>
</protein>
<organism evidence="1 2">
    <name type="scientific">Senna tora</name>
    <dbReference type="NCBI Taxonomy" id="362788"/>
    <lineage>
        <taxon>Eukaryota</taxon>
        <taxon>Viridiplantae</taxon>
        <taxon>Streptophyta</taxon>
        <taxon>Embryophyta</taxon>
        <taxon>Tracheophyta</taxon>
        <taxon>Spermatophyta</taxon>
        <taxon>Magnoliopsida</taxon>
        <taxon>eudicotyledons</taxon>
        <taxon>Gunneridae</taxon>
        <taxon>Pentapetalae</taxon>
        <taxon>rosids</taxon>
        <taxon>fabids</taxon>
        <taxon>Fabales</taxon>
        <taxon>Fabaceae</taxon>
        <taxon>Caesalpinioideae</taxon>
        <taxon>Cassia clade</taxon>
        <taxon>Senna</taxon>
    </lineage>
</organism>
<gene>
    <name evidence="1" type="ORF">G2W53_039911</name>
</gene>
<keyword evidence="2" id="KW-1185">Reference proteome</keyword>
<evidence type="ECO:0000313" key="1">
    <source>
        <dbReference type="EMBL" id="KAF7807750.1"/>
    </source>
</evidence>
<sequence length="112" mass="12299">MVRDKVVDYGGRFSIHTRSVLFSHTFIVLRNRDPDTTTPGKSQTQSSLAHKSPVSCNGMVAVAESKMSLSIASVSKTRAFNGARADIMLRKCELVMNVSMPFGEGTFFISRP</sequence>
<reference evidence="1" key="1">
    <citation type="submission" date="2020-09" db="EMBL/GenBank/DDBJ databases">
        <title>Genome-Enabled Discovery of Anthraquinone Biosynthesis in Senna tora.</title>
        <authorList>
            <person name="Kang S.-H."/>
            <person name="Pandey R.P."/>
            <person name="Lee C.-M."/>
            <person name="Sim J.-S."/>
            <person name="Jeong J.-T."/>
            <person name="Choi B.-S."/>
            <person name="Jung M."/>
            <person name="Ginzburg D."/>
            <person name="Zhao K."/>
            <person name="Won S.Y."/>
            <person name="Oh T.-J."/>
            <person name="Yu Y."/>
            <person name="Kim N.-H."/>
            <person name="Lee O.R."/>
            <person name="Lee T.-H."/>
            <person name="Bashyal P."/>
            <person name="Kim T.-S."/>
            <person name="Lee W.-H."/>
            <person name="Kawkins C."/>
            <person name="Kim C.-K."/>
            <person name="Kim J.S."/>
            <person name="Ahn B.O."/>
            <person name="Rhee S.Y."/>
            <person name="Sohng J.K."/>
        </authorList>
    </citation>
    <scope>NUCLEOTIDE SEQUENCE</scope>
    <source>
        <tissue evidence="1">Leaf</tissue>
    </source>
</reference>